<dbReference type="InterPro" id="IPR024227">
    <property type="entry name" value="DUF3795"/>
</dbReference>
<evidence type="ECO:0008006" key="2">
    <source>
        <dbReference type="Google" id="ProtNLM"/>
    </source>
</evidence>
<evidence type="ECO:0000313" key="1">
    <source>
        <dbReference type="EMBL" id="GAJ20838.1"/>
    </source>
</evidence>
<dbReference type="EMBL" id="BARW01035497">
    <property type="protein sequence ID" value="GAJ20838.1"/>
    <property type="molecule type" value="Genomic_DNA"/>
</dbReference>
<accession>X1UTJ9</accession>
<sequence>MDKMIAFCGLICTECPAFIATRKDDDKEREKVAKVWSKEYKCDMKTEDINCDGCLEESGRLFNYCKLVK</sequence>
<comment type="caution">
    <text evidence="1">The sequence shown here is derived from an EMBL/GenBank/DDBJ whole genome shotgun (WGS) entry which is preliminary data.</text>
</comment>
<name>X1UTJ9_9ZZZZ</name>
<dbReference type="AlphaFoldDB" id="X1UTJ9"/>
<organism evidence="1">
    <name type="scientific">marine sediment metagenome</name>
    <dbReference type="NCBI Taxonomy" id="412755"/>
    <lineage>
        <taxon>unclassified sequences</taxon>
        <taxon>metagenomes</taxon>
        <taxon>ecological metagenomes</taxon>
    </lineage>
</organism>
<protein>
    <recommendedName>
        <fullName evidence="2">DUF3795 domain-containing protein</fullName>
    </recommendedName>
</protein>
<proteinExistence type="predicted"/>
<reference evidence="1" key="1">
    <citation type="journal article" date="2014" name="Front. Microbiol.">
        <title>High frequency of phylogenetically diverse reductive dehalogenase-homologous genes in deep subseafloor sedimentary metagenomes.</title>
        <authorList>
            <person name="Kawai M."/>
            <person name="Futagami T."/>
            <person name="Toyoda A."/>
            <person name="Takaki Y."/>
            <person name="Nishi S."/>
            <person name="Hori S."/>
            <person name="Arai W."/>
            <person name="Tsubouchi T."/>
            <person name="Morono Y."/>
            <person name="Uchiyama I."/>
            <person name="Ito T."/>
            <person name="Fujiyama A."/>
            <person name="Inagaki F."/>
            <person name="Takami H."/>
        </authorList>
    </citation>
    <scope>NUCLEOTIDE SEQUENCE</scope>
    <source>
        <strain evidence="1">Expedition CK06-06</strain>
    </source>
</reference>
<dbReference type="Pfam" id="PF12675">
    <property type="entry name" value="DUF3795"/>
    <property type="match status" value="1"/>
</dbReference>
<gene>
    <name evidence="1" type="ORF">S12H4_55349</name>
</gene>